<dbReference type="InterPro" id="IPR055343">
    <property type="entry name" value="CREG_beta-barrel"/>
</dbReference>
<evidence type="ECO:0000313" key="3">
    <source>
        <dbReference type="EMBL" id="TIC31238.1"/>
    </source>
</evidence>
<proteinExistence type="predicted"/>
<organism evidence="3 4">
    <name type="scientific">Wallemia mellicola</name>
    <dbReference type="NCBI Taxonomy" id="1708541"/>
    <lineage>
        <taxon>Eukaryota</taxon>
        <taxon>Fungi</taxon>
        <taxon>Dikarya</taxon>
        <taxon>Basidiomycota</taxon>
        <taxon>Wallemiomycotina</taxon>
        <taxon>Wallemiomycetes</taxon>
        <taxon>Wallemiales</taxon>
        <taxon>Wallemiaceae</taxon>
        <taxon>Wallemia</taxon>
    </lineage>
</organism>
<feature type="chain" id="PRO_5030101596" description="CREG-like beta-barrel domain-containing protein" evidence="1">
    <location>
        <begin position="21"/>
        <end position="204"/>
    </location>
</feature>
<keyword evidence="1" id="KW-0732">Signal</keyword>
<dbReference type="InterPro" id="IPR012349">
    <property type="entry name" value="Split_barrel_FMN-bd"/>
</dbReference>
<dbReference type="PANTHER" id="PTHR37273">
    <property type="entry name" value="CHROMOSOME 8, WHOLE GENOME SHOTGUN SEQUENCE"/>
    <property type="match status" value="1"/>
</dbReference>
<dbReference type="Gene3D" id="2.30.110.10">
    <property type="entry name" value="Electron Transport, Fmn-binding Protein, Chain A"/>
    <property type="match status" value="1"/>
</dbReference>
<name>A0A4T0M4R9_9BASI</name>
<gene>
    <name evidence="3" type="ORF">E3Q10_01731</name>
</gene>
<dbReference type="EMBL" id="SPRO01000013">
    <property type="protein sequence ID" value="TIC31238.1"/>
    <property type="molecule type" value="Genomic_DNA"/>
</dbReference>
<evidence type="ECO:0000259" key="2">
    <source>
        <dbReference type="Pfam" id="PF13883"/>
    </source>
</evidence>
<evidence type="ECO:0000313" key="4">
    <source>
        <dbReference type="Proteomes" id="UP000305647"/>
    </source>
</evidence>
<feature type="domain" description="CREG-like beta-barrel" evidence="2">
    <location>
        <begin position="24"/>
        <end position="192"/>
    </location>
</feature>
<comment type="caution">
    <text evidence="3">The sequence shown here is derived from an EMBL/GenBank/DDBJ whole genome shotgun (WGS) entry which is preliminary data.</text>
</comment>
<sequence length="204" mass="22641">MYTHRIVISLISYLITFVLAIENKAEAARLARHLVESVRGIGTISTVFPEGHGLQGHPFSLEAYYAPCYRNGSLTVLMMPISQSFNNILHNEDHNATISVMPLDGTARASNYRVGLIGHISEIDKRSSNGMGDEGSRLRECYLSTHPDSAIWVPPHGVPHNSYFARFDIDHVWYTGGFGDSHYIGYIPESLYSVSTAESNVIII</sequence>
<protein>
    <recommendedName>
        <fullName evidence="2">CREG-like beta-barrel domain-containing protein</fullName>
    </recommendedName>
</protein>
<dbReference type="AlphaFoldDB" id="A0A4T0M4R9"/>
<dbReference type="PANTHER" id="PTHR37273:SF1">
    <property type="entry name" value="ADL397C-AP"/>
    <property type="match status" value="1"/>
</dbReference>
<dbReference type="Pfam" id="PF13883">
    <property type="entry name" value="CREG_beta-barrel"/>
    <property type="match status" value="1"/>
</dbReference>
<dbReference type="Proteomes" id="UP000305647">
    <property type="component" value="Unassembled WGS sequence"/>
</dbReference>
<accession>A0A4T0M4R9</accession>
<evidence type="ECO:0000256" key="1">
    <source>
        <dbReference type="SAM" id="SignalP"/>
    </source>
</evidence>
<reference evidence="3 4" key="1">
    <citation type="submission" date="2019-03" db="EMBL/GenBank/DDBJ databases">
        <title>Sequencing 25 genomes of Wallemia mellicola.</title>
        <authorList>
            <person name="Gostincar C."/>
        </authorList>
    </citation>
    <scope>NUCLEOTIDE SEQUENCE [LARGE SCALE GENOMIC DNA]</scope>
    <source>
        <strain evidence="3 4">EXF-8738</strain>
    </source>
</reference>
<feature type="signal peptide" evidence="1">
    <location>
        <begin position="1"/>
        <end position="20"/>
    </location>
</feature>
<dbReference type="SUPFAM" id="SSF50475">
    <property type="entry name" value="FMN-binding split barrel"/>
    <property type="match status" value="1"/>
</dbReference>